<dbReference type="GO" id="GO:0050308">
    <property type="term" value="F:sugar-phosphatase activity"/>
    <property type="evidence" value="ECO:0007669"/>
    <property type="project" value="UniProtKB-EC"/>
</dbReference>
<dbReference type="SUPFAM" id="SSF56784">
    <property type="entry name" value="HAD-like"/>
    <property type="match status" value="1"/>
</dbReference>
<dbReference type="RefSeq" id="WP_018372645.1">
    <property type="nucleotide sequence ID" value="NZ_LT906439.1"/>
</dbReference>
<dbReference type="InterPro" id="IPR023214">
    <property type="entry name" value="HAD_sf"/>
</dbReference>
<dbReference type="KEGG" id="smen:SAMEA4412692_0747"/>
<dbReference type="EC" id="3.1.3.23" evidence="1"/>
<reference evidence="1 2" key="1">
    <citation type="submission" date="2017-06" db="EMBL/GenBank/DDBJ databases">
        <authorList>
            <consortium name="Pathogen Informatics"/>
        </authorList>
    </citation>
    <scope>NUCLEOTIDE SEQUENCE [LARGE SCALE GENOMIC DNA]</scope>
    <source>
        <strain evidence="1 2">NCTC13788</strain>
    </source>
</reference>
<dbReference type="Proteomes" id="UP000215185">
    <property type="component" value="Chromosome 1"/>
</dbReference>
<dbReference type="OrthoDB" id="9790031at2"/>
<keyword evidence="2" id="KW-1185">Reference proteome</keyword>
<dbReference type="InterPro" id="IPR036412">
    <property type="entry name" value="HAD-like_sf"/>
</dbReference>
<dbReference type="AlphaFoldDB" id="A0A239SQL8"/>
<dbReference type="GO" id="GO:0000287">
    <property type="term" value="F:magnesium ion binding"/>
    <property type="evidence" value="ECO:0007669"/>
    <property type="project" value="TreeGrafter"/>
</dbReference>
<evidence type="ECO:0000313" key="1">
    <source>
        <dbReference type="EMBL" id="SNU87700.1"/>
    </source>
</evidence>
<dbReference type="Pfam" id="PF08282">
    <property type="entry name" value="Hydrolase_3"/>
    <property type="match status" value="1"/>
</dbReference>
<dbReference type="NCBIfam" id="TIGR01484">
    <property type="entry name" value="HAD-SF-IIB"/>
    <property type="match status" value="1"/>
</dbReference>
<accession>A0A239SQL8</accession>
<keyword evidence="1" id="KW-0378">Hydrolase</keyword>
<evidence type="ECO:0000313" key="2">
    <source>
        <dbReference type="Proteomes" id="UP000215185"/>
    </source>
</evidence>
<gene>
    <name evidence="1" type="primary">supH_2</name>
    <name evidence="1" type="ORF">SAMEA4412692_00747</name>
</gene>
<dbReference type="Gene3D" id="3.30.1240.10">
    <property type="match status" value="1"/>
</dbReference>
<dbReference type="GO" id="GO:0005829">
    <property type="term" value="C:cytosol"/>
    <property type="evidence" value="ECO:0007669"/>
    <property type="project" value="TreeGrafter"/>
</dbReference>
<dbReference type="EMBL" id="LT906439">
    <property type="protein sequence ID" value="SNU87700.1"/>
    <property type="molecule type" value="Genomic_DNA"/>
</dbReference>
<sequence length="264" mass="30035">MKRRILCITDLDGTFVKNSVNVNSDDLQAYHQLCSFSDFSVATGRSVEEIHYIAQKNKIDLTHLIGFNGALVESNGNTIFSQPLTGRDVHRILNYLKEEQLIFDALDGQSRIGNFVHEHTDHLWNMELICLDNPFESLKEKTIYKFNVRPTKEVSGAYFQQLRVTFPHLEIFKAGDTRIEITAKGVSKGHGVELVKTDYDLVIAFGDSGNDISMFQETDISYCISSAPKYVQEKATYVSDSFYKAVQHLIGILIQERDISEFKH</sequence>
<proteinExistence type="predicted"/>
<name>A0A239SQL8_9STRE</name>
<dbReference type="STRING" id="1123308.GCA_000380085_00090"/>
<dbReference type="eggNOG" id="COG0561">
    <property type="taxonomic scope" value="Bacteria"/>
</dbReference>
<organism evidence="1 2">
    <name type="scientific">Streptococcus merionis</name>
    <dbReference type="NCBI Taxonomy" id="400065"/>
    <lineage>
        <taxon>Bacteria</taxon>
        <taxon>Bacillati</taxon>
        <taxon>Bacillota</taxon>
        <taxon>Bacilli</taxon>
        <taxon>Lactobacillales</taxon>
        <taxon>Streptococcaceae</taxon>
        <taxon>Streptococcus</taxon>
    </lineage>
</organism>
<dbReference type="PANTHER" id="PTHR10000:SF8">
    <property type="entry name" value="HAD SUPERFAMILY HYDROLASE-LIKE, TYPE 3"/>
    <property type="match status" value="1"/>
</dbReference>
<protein>
    <submittedName>
        <fullName evidence="1">Putative HAD-superfamily hydrolase</fullName>
        <ecNumber evidence="1">3.1.3.23</ecNumber>
    </submittedName>
</protein>
<dbReference type="PANTHER" id="PTHR10000">
    <property type="entry name" value="PHOSPHOSERINE PHOSPHATASE"/>
    <property type="match status" value="1"/>
</dbReference>
<dbReference type="Gene3D" id="3.40.50.1000">
    <property type="entry name" value="HAD superfamily/HAD-like"/>
    <property type="match status" value="1"/>
</dbReference>
<dbReference type="InterPro" id="IPR006379">
    <property type="entry name" value="HAD-SF_hydro_IIB"/>
</dbReference>